<dbReference type="AlphaFoldDB" id="A0A426JR37"/>
<dbReference type="Pfam" id="PF07885">
    <property type="entry name" value="Ion_trans_2"/>
    <property type="match status" value="1"/>
</dbReference>
<comment type="subcellular location">
    <subcellularLocation>
        <location evidence="1">Cell membrane</location>
        <topology evidence="1">Multi-pass membrane protein</topology>
    </subcellularLocation>
</comment>
<keyword evidence="5" id="KW-1185">Reference proteome</keyword>
<evidence type="ECO:0000313" key="5">
    <source>
        <dbReference type="Proteomes" id="UP000274515"/>
    </source>
</evidence>
<feature type="domain" description="RCK N-terminal" evidence="3">
    <location>
        <begin position="149"/>
        <end position="269"/>
    </location>
</feature>
<dbReference type="Gene3D" id="1.10.287.70">
    <property type="match status" value="1"/>
</dbReference>
<dbReference type="InterPro" id="IPR003148">
    <property type="entry name" value="RCK_N"/>
</dbReference>
<dbReference type="InterPro" id="IPR050721">
    <property type="entry name" value="Trk_Ktr_HKT_K-transport"/>
</dbReference>
<evidence type="ECO:0000256" key="2">
    <source>
        <dbReference type="SAM" id="Phobius"/>
    </source>
</evidence>
<dbReference type="GO" id="GO:0006813">
    <property type="term" value="P:potassium ion transport"/>
    <property type="evidence" value="ECO:0007669"/>
    <property type="project" value="InterPro"/>
</dbReference>
<dbReference type="InterPro" id="IPR036291">
    <property type="entry name" value="NAD(P)-bd_dom_sf"/>
</dbReference>
<dbReference type="SUPFAM" id="SSF51735">
    <property type="entry name" value="NAD(P)-binding Rossmann-fold domains"/>
    <property type="match status" value="1"/>
</dbReference>
<dbReference type="Gene3D" id="3.40.50.720">
    <property type="entry name" value="NAD(P)-binding Rossmann-like Domain"/>
    <property type="match status" value="1"/>
</dbReference>
<dbReference type="OrthoDB" id="9799090at2"/>
<gene>
    <name evidence="4" type="ORF">EIL87_16455</name>
</gene>
<dbReference type="Proteomes" id="UP000274515">
    <property type="component" value="Unassembled WGS sequence"/>
</dbReference>
<dbReference type="PROSITE" id="PS51201">
    <property type="entry name" value="RCK_N"/>
    <property type="match status" value="1"/>
</dbReference>
<evidence type="ECO:0000313" key="4">
    <source>
        <dbReference type="EMBL" id="RRO15610.1"/>
    </source>
</evidence>
<evidence type="ECO:0000256" key="1">
    <source>
        <dbReference type="ARBA" id="ARBA00004651"/>
    </source>
</evidence>
<evidence type="ECO:0000259" key="3">
    <source>
        <dbReference type="PROSITE" id="PS51201"/>
    </source>
</evidence>
<accession>A0A426JR37</accession>
<feature type="transmembrane region" description="Helical" evidence="2">
    <location>
        <begin position="106"/>
        <end position="131"/>
    </location>
</feature>
<dbReference type="PANTHER" id="PTHR43833">
    <property type="entry name" value="POTASSIUM CHANNEL PROTEIN 2-RELATED-RELATED"/>
    <property type="match status" value="1"/>
</dbReference>
<reference evidence="4 5" key="1">
    <citation type="submission" date="2018-11" db="EMBL/GenBank/DDBJ databases">
        <title>Saccharopolyspora rhizosphaerae sp. nov., an actinomycete isolated from rhizosphere soil in Thailand.</title>
        <authorList>
            <person name="Intra B."/>
            <person name="Euanorasetr J."/>
            <person name="Take A."/>
            <person name="Inahashi Y."/>
            <person name="Mori M."/>
            <person name="Panbangred W."/>
            <person name="Matsumoto A."/>
        </authorList>
    </citation>
    <scope>NUCLEOTIDE SEQUENCE [LARGE SCALE GENOMIC DNA]</scope>
    <source>
        <strain evidence="4 5">H219</strain>
    </source>
</reference>
<dbReference type="SUPFAM" id="SSF81324">
    <property type="entry name" value="Voltage-gated potassium channels"/>
    <property type="match status" value="1"/>
</dbReference>
<dbReference type="RefSeq" id="WP_125091407.1">
    <property type="nucleotide sequence ID" value="NZ_RSAA01000015.1"/>
</dbReference>
<sequence>MQRGPSGLFGKSEAEEELSAQPDHALVGVIRMPGGTTSPVRSIIRRIVGAVIALAATVVIVYVGRDGYRDSAGGELSVLDVIYYATVSLSTTGYGDITPVSERARLVNVLVITPLRVLFLIVLVGTTLEVLTERSRQAFKIQRWRSKVRDHVVVIGYGTKGRSSVTALLGEGADPSRIVVVDTDRTSLEAASAQGLVTVNGSGTRSDVLRVAGLPRARAIVIAPARDDTAVLVTLTARELAPKAQIVAAVREAENVHLLRQSGADSVVVSSETAGRLLGMATSTPSVVEMFEDLLSPEVGLAIAEREVERQEVGGSPRHLSDIVLGVVRDGQLYRVDAPEADAIEDGDRLLYVRKVTPPPT</sequence>
<dbReference type="EMBL" id="RSAA01000015">
    <property type="protein sequence ID" value="RRO15610.1"/>
    <property type="molecule type" value="Genomic_DNA"/>
</dbReference>
<proteinExistence type="predicted"/>
<organism evidence="4 5">
    <name type="scientific">Saccharopolyspora rhizosphaerae</name>
    <dbReference type="NCBI Taxonomy" id="2492662"/>
    <lineage>
        <taxon>Bacteria</taxon>
        <taxon>Bacillati</taxon>
        <taxon>Actinomycetota</taxon>
        <taxon>Actinomycetes</taxon>
        <taxon>Pseudonocardiales</taxon>
        <taxon>Pseudonocardiaceae</taxon>
        <taxon>Saccharopolyspora</taxon>
    </lineage>
</organism>
<keyword evidence="2" id="KW-1133">Transmembrane helix</keyword>
<dbReference type="InterPro" id="IPR013099">
    <property type="entry name" value="K_chnl_dom"/>
</dbReference>
<dbReference type="Pfam" id="PF02254">
    <property type="entry name" value="TrkA_N"/>
    <property type="match status" value="1"/>
</dbReference>
<dbReference type="GO" id="GO:0005886">
    <property type="term" value="C:plasma membrane"/>
    <property type="evidence" value="ECO:0007669"/>
    <property type="project" value="UniProtKB-SubCell"/>
</dbReference>
<dbReference type="PANTHER" id="PTHR43833:SF9">
    <property type="entry name" value="POTASSIUM CHANNEL PROTEIN YUGO-RELATED"/>
    <property type="match status" value="1"/>
</dbReference>
<protein>
    <submittedName>
        <fullName evidence="4">Potassium transporter Kef</fullName>
    </submittedName>
</protein>
<keyword evidence="2" id="KW-0812">Transmembrane</keyword>
<keyword evidence="2" id="KW-0472">Membrane</keyword>
<comment type="caution">
    <text evidence="4">The sequence shown here is derived from an EMBL/GenBank/DDBJ whole genome shotgun (WGS) entry which is preliminary data.</text>
</comment>
<feature type="transmembrane region" description="Helical" evidence="2">
    <location>
        <begin position="43"/>
        <end position="64"/>
    </location>
</feature>
<name>A0A426JR37_9PSEU</name>